<evidence type="ECO:0000256" key="8">
    <source>
        <dbReference type="SAM" id="Coils"/>
    </source>
</evidence>
<sequence>MKRMKSITSLAFAGWLVCLFQVQAQPKQWSLEECIQHAVEHNITIQQLLIQKESAEVDLNTSQRSRLPDLNAGMGQEWSFGYTPSRSGLYETQKQSNTNLSVASSMPLFTGFRIPNEIAKNQLELKASVENLEKAKEDLALNVASLFLQVLFNKELLKINEEQLALSKIQIERTRILVDEGKVPLSQLYDIEAQVANDHVSVIQADNNLKLALLDLSQSLELQQNADFDIRTPEVGNVIEEYMSSVQPPHIIFDNAIHVKPVIKEQEYRVESAEKTLKIAEAGYLPSLNLNLGYNTGYFHSYDLKTSIDPTTQLPIKATNVPFSEQFKNNGREYIGLSLNIPIFNRFSVRNQVQNARLNINNQQLALDNTKKTLYKEIETAYLNATAAQEKYRASTVAVKATSESFKYAQDRYETGKSSVFEFNEAKTKLVKSQSEQIQAKYDYIFRTKILDFYNGIPIKL</sequence>
<dbReference type="Gene3D" id="1.20.1600.10">
    <property type="entry name" value="Outer membrane efflux proteins (OEP)"/>
    <property type="match status" value="1"/>
</dbReference>
<evidence type="ECO:0000256" key="7">
    <source>
        <dbReference type="ARBA" id="ARBA00023237"/>
    </source>
</evidence>
<keyword evidence="8" id="KW-0175">Coiled coil</keyword>
<dbReference type="AlphaFoldDB" id="A0A5M8P598"/>
<keyword evidence="5" id="KW-0812">Transmembrane</keyword>
<dbReference type="GO" id="GO:0009279">
    <property type="term" value="C:cell outer membrane"/>
    <property type="evidence" value="ECO:0007669"/>
    <property type="project" value="UniProtKB-SubCell"/>
</dbReference>
<keyword evidence="6" id="KW-0472">Membrane</keyword>
<comment type="similarity">
    <text evidence="2">Belongs to the outer membrane factor (OMF) (TC 1.B.17) family.</text>
</comment>
<proteinExistence type="inferred from homology"/>
<evidence type="ECO:0000256" key="2">
    <source>
        <dbReference type="ARBA" id="ARBA00007613"/>
    </source>
</evidence>
<dbReference type="GO" id="GO:1990281">
    <property type="term" value="C:efflux pump complex"/>
    <property type="evidence" value="ECO:0007669"/>
    <property type="project" value="TreeGrafter"/>
</dbReference>
<dbReference type="PANTHER" id="PTHR30026">
    <property type="entry name" value="OUTER MEMBRANE PROTEIN TOLC"/>
    <property type="match status" value="1"/>
</dbReference>
<dbReference type="EMBL" id="SNRX01000001">
    <property type="protein sequence ID" value="KAA6303534.1"/>
    <property type="molecule type" value="Genomic_DNA"/>
</dbReference>
<dbReference type="GO" id="GO:0015562">
    <property type="term" value="F:efflux transmembrane transporter activity"/>
    <property type="evidence" value="ECO:0007669"/>
    <property type="project" value="InterPro"/>
</dbReference>
<name>A0A5M8P598_9BACT</name>
<keyword evidence="4" id="KW-1134">Transmembrane beta strand</keyword>
<dbReference type="InterPro" id="IPR051906">
    <property type="entry name" value="TolC-like"/>
</dbReference>
<gene>
    <name evidence="10" type="ORF">EZS26_000085</name>
</gene>
<accession>A0A5M8P598</accession>
<feature type="chain" id="PRO_5024307764" evidence="9">
    <location>
        <begin position="25"/>
        <end position="461"/>
    </location>
</feature>
<evidence type="ECO:0000256" key="6">
    <source>
        <dbReference type="ARBA" id="ARBA00023136"/>
    </source>
</evidence>
<feature type="coiled-coil region" evidence="8">
    <location>
        <begin position="118"/>
        <end position="149"/>
    </location>
</feature>
<keyword evidence="7" id="KW-0998">Cell outer membrane</keyword>
<organism evidence="10 11">
    <name type="scientific">Candidatus Ordinivivax streblomastigis</name>
    <dbReference type="NCBI Taxonomy" id="2540710"/>
    <lineage>
        <taxon>Bacteria</taxon>
        <taxon>Pseudomonadati</taxon>
        <taxon>Bacteroidota</taxon>
        <taxon>Bacteroidia</taxon>
        <taxon>Bacteroidales</taxon>
        <taxon>Candidatus Ordinivivax</taxon>
    </lineage>
</organism>
<dbReference type="Proteomes" id="UP000324575">
    <property type="component" value="Unassembled WGS sequence"/>
</dbReference>
<evidence type="ECO:0000256" key="4">
    <source>
        <dbReference type="ARBA" id="ARBA00022452"/>
    </source>
</evidence>
<comment type="subcellular location">
    <subcellularLocation>
        <location evidence="1">Cell outer membrane</location>
    </subcellularLocation>
</comment>
<reference evidence="10 11" key="1">
    <citation type="submission" date="2019-03" db="EMBL/GenBank/DDBJ databases">
        <title>Single cell metagenomics reveals metabolic interactions within the superorganism composed of flagellate Streblomastix strix and complex community of Bacteroidetes bacteria on its surface.</title>
        <authorList>
            <person name="Treitli S.C."/>
            <person name="Kolisko M."/>
            <person name="Husnik F."/>
            <person name="Keeling P."/>
            <person name="Hampl V."/>
        </authorList>
    </citation>
    <scope>NUCLEOTIDE SEQUENCE [LARGE SCALE GENOMIC DNA]</scope>
    <source>
        <strain evidence="10">St1</strain>
    </source>
</reference>
<dbReference type="SUPFAM" id="SSF56954">
    <property type="entry name" value="Outer membrane efflux proteins (OEP)"/>
    <property type="match status" value="1"/>
</dbReference>
<evidence type="ECO:0000256" key="5">
    <source>
        <dbReference type="ARBA" id="ARBA00022692"/>
    </source>
</evidence>
<comment type="caution">
    <text evidence="10">The sequence shown here is derived from an EMBL/GenBank/DDBJ whole genome shotgun (WGS) entry which is preliminary data.</text>
</comment>
<evidence type="ECO:0000256" key="3">
    <source>
        <dbReference type="ARBA" id="ARBA00022448"/>
    </source>
</evidence>
<evidence type="ECO:0000313" key="10">
    <source>
        <dbReference type="EMBL" id="KAA6303534.1"/>
    </source>
</evidence>
<feature type="signal peptide" evidence="9">
    <location>
        <begin position="1"/>
        <end position="24"/>
    </location>
</feature>
<evidence type="ECO:0000256" key="1">
    <source>
        <dbReference type="ARBA" id="ARBA00004442"/>
    </source>
</evidence>
<evidence type="ECO:0000313" key="11">
    <source>
        <dbReference type="Proteomes" id="UP000324575"/>
    </source>
</evidence>
<dbReference type="PANTHER" id="PTHR30026:SF20">
    <property type="entry name" value="OUTER MEMBRANE PROTEIN TOLC"/>
    <property type="match status" value="1"/>
</dbReference>
<protein>
    <submittedName>
        <fullName evidence="10">Outer membrane protein TolC</fullName>
    </submittedName>
</protein>
<keyword evidence="3" id="KW-0813">Transport</keyword>
<dbReference type="Pfam" id="PF02321">
    <property type="entry name" value="OEP"/>
    <property type="match status" value="2"/>
</dbReference>
<evidence type="ECO:0000256" key="9">
    <source>
        <dbReference type="SAM" id="SignalP"/>
    </source>
</evidence>
<dbReference type="InterPro" id="IPR003423">
    <property type="entry name" value="OMP_efflux"/>
</dbReference>
<dbReference type="GO" id="GO:0015288">
    <property type="term" value="F:porin activity"/>
    <property type="evidence" value="ECO:0007669"/>
    <property type="project" value="TreeGrafter"/>
</dbReference>
<keyword evidence="9" id="KW-0732">Signal</keyword>